<accession>A0A330LAU4</accession>
<organism evidence="1 2">
    <name type="scientific">Nitrospira lenta</name>
    <dbReference type="NCBI Taxonomy" id="1436998"/>
    <lineage>
        <taxon>Bacteria</taxon>
        <taxon>Pseudomonadati</taxon>
        <taxon>Nitrospirota</taxon>
        <taxon>Nitrospiria</taxon>
        <taxon>Nitrospirales</taxon>
        <taxon>Nitrospiraceae</taxon>
        <taxon>Nitrospira</taxon>
    </lineage>
</organism>
<evidence type="ECO:0000313" key="2">
    <source>
        <dbReference type="Proteomes" id="UP000248168"/>
    </source>
</evidence>
<dbReference type="AlphaFoldDB" id="A0A330LAU4"/>
<dbReference type="Proteomes" id="UP000248168">
    <property type="component" value="Unassembled WGS sequence"/>
</dbReference>
<name>A0A330LAU4_9BACT</name>
<dbReference type="InParanoid" id="A0A330LAU4"/>
<gene>
    <name evidence="1" type="ORF">NITLEN_70014</name>
</gene>
<reference evidence="2" key="1">
    <citation type="submission" date="2018-04" db="EMBL/GenBank/DDBJ databases">
        <authorList>
            <person name="Lucker S."/>
            <person name="Sakoula D."/>
        </authorList>
    </citation>
    <scope>NUCLEOTIDE SEQUENCE [LARGE SCALE GENOMIC DNA]</scope>
</reference>
<evidence type="ECO:0000313" key="1">
    <source>
        <dbReference type="EMBL" id="SPP66424.1"/>
    </source>
</evidence>
<sequence length="55" mass="6386">MMPLTTQAWSVHGTVDAQQGTSSEFEFMVPEERRSSRDFVLCRLPMGARMYLYQL</sequence>
<dbReference type="EMBL" id="OUNR01000020">
    <property type="protein sequence ID" value="SPP66424.1"/>
    <property type="molecule type" value="Genomic_DNA"/>
</dbReference>
<proteinExistence type="predicted"/>
<protein>
    <submittedName>
        <fullName evidence="1">Uncharacterized protein</fullName>
    </submittedName>
</protein>
<keyword evidence="2" id="KW-1185">Reference proteome</keyword>